<gene>
    <name evidence="2" type="ORF">AYL99_11871</name>
</gene>
<protein>
    <submittedName>
        <fullName evidence="2">Uncharacterized protein</fullName>
    </submittedName>
</protein>
<evidence type="ECO:0000313" key="3">
    <source>
        <dbReference type="Proteomes" id="UP000078343"/>
    </source>
</evidence>
<keyword evidence="3" id="KW-1185">Reference proteome</keyword>
<dbReference type="EMBL" id="LVYI01000018">
    <property type="protein sequence ID" value="OAP53849.1"/>
    <property type="molecule type" value="Genomic_DNA"/>
</dbReference>
<dbReference type="GeneID" id="30016038"/>
<dbReference type="RefSeq" id="XP_018687216.1">
    <property type="nucleotide sequence ID" value="XM_018843375.1"/>
</dbReference>
<feature type="region of interest" description="Disordered" evidence="1">
    <location>
        <begin position="35"/>
        <end position="80"/>
    </location>
</feature>
<feature type="region of interest" description="Disordered" evidence="1">
    <location>
        <begin position="1"/>
        <end position="22"/>
    </location>
</feature>
<dbReference type="Proteomes" id="UP000078343">
    <property type="component" value="Unassembled WGS sequence"/>
</dbReference>
<feature type="compositionally biased region" description="Low complexity" evidence="1">
    <location>
        <begin position="7"/>
        <end position="21"/>
    </location>
</feature>
<sequence length="141" mass="15500">MLPPHGLSAQKRLSRSSSRLESPFEMTWSEEMVAMGESSATIPQRSLSSCELWSPGNQITQPEGSDTSEEEESEEEEGDVSFLLIISPATIVHRRPKTFEGAKGTGKKRNVDGDLVREAKKACRSVGCLESRGRSCGRRTD</sequence>
<accession>A0A178Z223</accession>
<evidence type="ECO:0000256" key="1">
    <source>
        <dbReference type="SAM" id="MobiDB-lite"/>
    </source>
</evidence>
<evidence type="ECO:0000313" key="2">
    <source>
        <dbReference type="EMBL" id="OAP53849.1"/>
    </source>
</evidence>
<proteinExistence type="predicted"/>
<name>A0A178Z223_9EURO</name>
<feature type="compositionally biased region" description="Polar residues" evidence="1">
    <location>
        <begin position="38"/>
        <end position="65"/>
    </location>
</feature>
<comment type="caution">
    <text evidence="2">The sequence shown here is derived from an EMBL/GenBank/DDBJ whole genome shotgun (WGS) entry which is preliminary data.</text>
</comment>
<feature type="compositionally biased region" description="Acidic residues" evidence="1">
    <location>
        <begin position="66"/>
        <end position="79"/>
    </location>
</feature>
<reference evidence="2 3" key="1">
    <citation type="submission" date="2016-04" db="EMBL/GenBank/DDBJ databases">
        <title>Draft genome of Fonsecaea erecta CBS 125763.</title>
        <authorList>
            <person name="Weiss V.A."/>
            <person name="Vicente V.A."/>
            <person name="Raittz R.T."/>
            <person name="Moreno L.F."/>
            <person name="De Souza E.M."/>
            <person name="Pedrosa F.O."/>
            <person name="Steffens M.B."/>
            <person name="Faoro H."/>
            <person name="Tadra-Sfeir M.Z."/>
            <person name="Najafzadeh M.J."/>
            <person name="Felipe M.S."/>
            <person name="Teixeira M."/>
            <person name="Sun J."/>
            <person name="Xi L."/>
            <person name="Gomes R."/>
            <person name="De Azevedo C.M."/>
            <person name="Salgado C.G."/>
            <person name="Da Silva M.B."/>
            <person name="Nascimento M.F."/>
            <person name="Queiroz-Telles F."/>
            <person name="Attili D.S."/>
            <person name="Gorbushina A."/>
        </authorList>
    </citation>
    <scope>NUCLEOTIDE SEQUENCE [LARGE SCALE GENOMIC DNA]</scope>
    <source>
        <strain evidence="2 3">CBS 125763</strain>
    </source>
</reference>
<organism evidence="2 3">
    <name type="scientific">Fonsecaea erecta</name>
    <dbReference type="NCBI Taxonomy" id="1367422"/>
    <lineage>
        <taxon>Eukaryota</taxon>
        <taxon>Fungi</taxon>
        <taxon>Dikarya</taxon>
        <taxon>Ascomycota</taxon>
        <taxon>Pezizomycotina</taxon>
        <taxon>Eurotiomycetes</taxon>
        <taxon>Chaetothyriomycetidae</taxon>
        <taxon>Chaetothyriales</taxon>
        <taxon>Herpotrichiellaceae</taxon>
        <taxon>Fonsecaea</taxon>
    </lineage>
</organism>
<dbReference type="AlphaFoldDB" id="A0A178Z223"/>